<name>A0ABV7VK83_9PROT</name>
<evidence type="ECO:0000313" key="8">
    <source>
        <dbReference type="EMBL" id="MFC3677217.1"/>
    </source>
</evidence>
<evidence type="ECO:0000256" key="4">
    <source>
        <dbReference type="ARBA" id="ARBA00022801"/>
    </source>
</evidence>
<dbReference type="EMBL" id="JBHRYJ010000004">
    <property type="protein sequence ID" value="MFC3677217.1"/>
    <property type="molecule type" value="Genomic_DNA"/>
</dbReference>
<dbReference type="PANTHER" id="PTHR12318">
    <property type="entry name" value="TESTOSTERONE-REGULATED PROTEIN RP2"/>
    <property type="match status" value="1"/>
</dbReference>
<sequence length="239" mass="25724">MPDGDGAAAQTVRPTAAQPIRDAATLILYRRRSGGGLEVLMGERHGASAFMPNRFVFPGGRLDPADYRMRPAQPLSPISLARLGRSRKTGPRKATALALAAIRETFEESGLRLAAPAHGAITPPSPAWTDFCAGSHAPDPGALLYICRAITPPGRPRRFDARFFAAPAEAASGTVRPSAELDKLDWIAPEDTGGLLLPGITQYVLAHLAAWLEPGALDDPARQVPFHFMRHGRRQLAWE</sequence>
<reference evidence="9" key="1">
    <citation type="journal article" date="2019" name="Int. J. Syst. Evol. Microbiol.">
        <title>The Global Catalogue of Microorganisms (GCM) 10K type strain sequencing project: providing services to taxonomists for standard genome sequencing and annotation.</title>
        <authorList>
            <consortium name="The Broad Institute Genomics Platform"/>
            <consortium name="The Broad Institute Genome Sequencing Center for Infectious Disease"/>
            <person name="Wu L."/>
            <person name="Ma J."/>
        </authorList>
    </citation>
    <scope>NUCLEOTIDE SEQUENCE [LARGE SCALE GENOMIC DNA]</scope>
    <source>
        <strain evidence="9">KCTC 42182</strain>
    </source>
</reference>
<protein>
    <submittedName>
        <fullName evidence="8">NUDIX hydrolase</fullName>
    </submittedName>
</protein>
<organism evidence="8 9">
    <name type="scientific">Ferrovibrio xuzhouensis</name>
    <dbReference type="NCBI Taxonomy" id="1576914"/>
    <lineage>
        <taxon>Bacteria</taxon>
        <taxon>Pseudomonadati</taxon>
        <taxon>Pseudomonadota</taxon>
        <taxon>Alphaproteobacteria</taxon>
        <taxon>Rhodospirillales</taxon>
        <taxon>Rhodospirillaceae</taxon>
        <taxon>Ferrovibrio</taxon>
    </lineage>
</organism>
<dbReference type="InterPro" id="IPR000086">
    <property type="entry name" value="NUDIX_hydrolase_dom"/>
</dbReference>
<dbReference type="PROSITE" id="PS51462">
    <property type="entry name" value="NUDIX"/>
    <property type="match status" value="1"/>
</dbReference>
<evidence type="ECO:0000256" key="5">
    <source>
        <dbReference type="ARBA" id="ARBA00022842"/>
    </source>
</evidence>
<proteinExistence type="predicted"/>
<evidence type="ECO:0000256" key="6">
    <source>
        <dbReference type="ARBA" id="ARBA00023211"/>
    </source>
</evidence>
<evidence type="ECO:0000256" key="1">
    <source>
        <dbReference type="ARBA" id="ARBA00001936"/>
    </source>
</evidence>
<comment type="caution">
    <text evidence="8">The sequence shown here is derived from an EMBL/GenBank/DDBJ whole genome shotgun (WGS) entry which is preliminary data.</text>
</comment>
<keyword evidence="3" id="KW-0479">Metal-binding</keyword>
<keyword evidence="6" id="KW-0464">Manganese</keyword>
<dbReference type="PANTHER" id="PTHR12318:SF0">
    <property type="entry name" value="ACYL-COENZYME A DIPHOSPHATASE NUDT19"/>
    <property type="match status" value="1"/>
</dbReference>
<evidence type="ECO:0000259" key="7">
    <source>
        <dbReference type="PROSITE" id="PS51462"/>
    </source>
</evidence>
<evidence type="ECO:0000256" key="3">
    <source>
        <dbReference type="ARBA" id="ARBA00022723"/>
    </source>
</evidence>
<accession>A0ABV7VK83</accession>
<evidence type="ECO:0000256" key="2">
    <source>
        <dbReference type="ARBA" id="ARBA00001946"/>
    </source>
</evidence>
<evidence type="ECO:0000313" key="9">
    <source>
        <dbReference type="Proteomes" id="UP001595711"/>
    </source>
</evidence>
<feature type="domain" description="Nudix hydrolase" evidence="7">
    <location>
        <begin position="19"/>
        <end position="209"/>
    </location>
</feature>
<dbReference type="GO" id="GO:0016787">
    <property type="term" value="F:hydrolase activity"/>
    <property type="evidence" value="ECO:0007669"/>
    <property type="project" value="UniProtKB-KW"/>
</dbReference>
<dbReference type="CDD" id="cd18870">
    <property type="entry name" value="NUDIX_AcylCoAdiphos_Nudt19"/>
    <property type="match status" value="1"/>
</dbReference>
<keyword evidence="5" id="KW-0460">Magnesium</keyword>
<comment type="cofactor">
    <cofactor evidence="1">
        <name>Mn(2+)</name>
        <dbReference type="ChEBI" id="CHEBI:29035"/>
    </cofactor>
</comment>
<gene>
    <name evidence="8" type="ORF">ACFOOQ_16795</name>
</gene>
<dbReference type="RefSeq" id="WP_379728759.1">
    <property type="nucleotide sequence ID" value="NZ_JBHRYJ010000004.1"/>
</dbReference>
<dbReference type="Gene3D" id="3.90.79.10">
    <property type="entry name" value="Nucleoside Triphosphate Pyrophosphohydrolase"/>
    <property type="match status" value="1"/>
</dbReference>
<dbReference type="SUPFAM" id="SSF55811">
    <property type="entry name" value="Nudix"/>
    <property type="match status" value="1"/>
</dbReference>
<dbReference type="InterPro" id="IPR015797">
    <property type="entry name" value="NUDIX_hydrolase-like_dom_sf"/>
</dbReference>
<dbReference type="InterPro" id="IPR039121">
    <property type="entry name" value="NUDT19"/>
</dbReference>
<comment type="cofactor">
    <cofactor evidence="2">
        <name>Mg(2+)</name>
        <dbReference type="ChEBI" id="CHEBI:18420"/>
    </cofactor>
</comment>
<keyword evidence="4 8" id="KW-0378">Hydrolase</keyword>
<keyword evidence="9" id="KW-1185">Reference proteome</keyword>
<dbReference type="Proteomes" id="UP001595711">
    <property type="component" value="Unassembled WGS sequence"/>
</dbReference>